<organism evidence="12 13">
    <name type="scientific">Nocardioides daeguensis</name>
    <dbReference type="NCBI Taxonomy" id="908359"/>
    <lineage>
        <taxon>Bacteria</taxon>
        <taxon>Bacillati</taxon>
        <taxon>Actinomycetota</taxon>
        <taxon>Actinomycetes</taxon>
        <taxon>Propionibacteriales</taxon>
        <taxon>Nocardioidaceae</taxon>
        <taxon>Nocardioides</taxon>
    </lineage>
</organism>
<dbReference type="InterPro" id="IPR024187">
    <property type="entry name" value="Sig_transdc_resp-reg_cit/mal"/>
</dbReference>
<evidence type="ECO:0000256" key="10">
    <source>
        <dbReference type="PROSITE-ProRule" id="PRU00169"/>
    </source>
</evidence>
<sequence>MSVRVLVVEDEELAAEAHASYVGRVPGFTLAGVARSAREAARALDAARDAGSPVDLVLLDMNLPDGHGLGLLAGLRGAGHLCDVIAVTAARDTQVVRQAVGQGVVLYLLKPFTFATFRAKLEQYAAYRAELDAAPAEVVQDEVDRLLGSLRPSATAPLPKGMSPETLRAVTTALREADGDLSASEVAATVGSSRVTARRYLEHLADQGLAARGLRYGASGGRPEVSYSWRGRHA</sequence>
<keyword evidence="8 9" id="KW-0804">Transcription</keyword>
<evidence type="ECO:0000256" key="5">
    <source>
        <dbReference type="ARBA" id="ARBA00023015"/>
    </source>
</evidence>
<evidence type="ECO:0000313" key="13">
    <source>
        <dbReference type="Proteomes" id="UP001500301"/>
    </source>
</evidence>
<dbReference type="InterPro" id="IPR005471">
    <property type="entry name" value="Tscrpt_reg_IclR_N"/>
</dbReference>
<name>A0ABP6W0L5_9ACTN</name>
<dbReference type="InterPro" id="IPR001789">
    <property type="entry name" value="Sig_transdc_resp-reg_receiver"/>
</dbReference>
<dbReference type="Pfam" id="PF00072">
    <property type="entry name" value="Response_reg"/>
    <property type="match status" value="1"/>
</dbReference>
<comment type="subcellular location">
    <subcellularLocation>
        <location evidence="1 9">Cytoplasm</location>
    </subcellularLocation>
</comment>
<evidence type="ECO:0000256" key="7">
    <source>
        <dbReference type="ARBA" id="ARBA00023159"/>
    </source>
</evidence>
<evidence type="ECO:0000256" key="3">
    <source>
        <dbReference type="ARBA" id="ARBA00022553"/>
    </source>
</evidence>
<dbReference type="EMBL" id="BAABBB010000018">
    <property type="protein sequence ID" value="GAA3541854.1"/>
    <property type="molecule type" value="Genomic_DNA"/>
</dbReference>
<evidence type="ECO:0000256" key="8">
    <source>
        <dbReference type="ARBA" id="ARBA00023163"/>
    </source>
</evidence>
<keyword evidence="4 9" id="KW-0902">Two-component regulatory system</keyword>
<gene>
    <name evidence="12" type="ORF">GCM10022263_31290</name>
</gene>
<proteinExistence type="predicted"/>
<evidence type="ECO:0000256" key="9">
    <source>
        <dbReference type="PIRNR" id="PIRNR006171"/>
    </source>
</evidence>
<dbReference type="SMART" id="SM00448">
    <property type="entry name" value="REC"/>
    <property type="match status" value="1"/>
</dbReference>
<evidence type="ECO:0000259" key="11">
    <source>
        <dbReference type="PROSITE" id="PS50110"/>
    </source>
</evidence>
<feature type="modified residue" description="4-aspartylphosphate" evidence="10">
    <location>
        <position position="60"/>
    </location>
</feature>
<feature type="domain" description="Response regulatory" evidence="11">
    <location>
        <begin position="4"/>
        <end position="125"/>
    </location>
</feature>
<evidence type="ECO:0000313" key="12">
    <source>
        <dbReference type="EMBL" id="GAA3541854.1"/>
    </source>
</evidence>
<dbReference type="RefSeq" id="WP_218233679.1">
    <property type="nucleotide sequence ID" value="NZ_BAABBB010000018.1"/>
</dbReference>
<reference evidence="13" key="1">
    <citation type="journal article" date="2019" name="Int. J. Syst. Evol. Microbiol.">
        <title>The Global Catalogue of Microorganisms (GCM) 10K type strain sequencing project: providing services to taxonomists for standard genome sequencing and annotation.</title>
        <authorList>
            <consortium name="The Broad Institute Genomics Platform"/>
            <consortium name="The Broad Institute Genome Sequencing Center for Infectious Disease"/>
            <person name="Wu L."/>
            <person name="Ma J."/>
        </authorList>
    </citation>
    <scope>NUCLEOTIDE SEQUENCE [LARGE SCALE GENOMIC DNA]</scope>
    <source>
        <strain evidence="13">JCM 17460</strain>
    </source>
</reference>
<protein>
    <recommendedName>
        <fullName evidence="9">Transcriptional regulatory protein</fullName>
    </recommendedName>
</protein>
<keyword evidence="7 9" id="KW-0010">Activator</keyword>
<evidence type="ECO:0000256" key="1">
    <source>
        <dbReference type="ARBA" id="ARBA00004496"/>
    </source>
</evidence>
<dbReference type="InterPro" id="IPR051271">
    <property type="entry name" value="2C-system_Tx_regulators"/>
</dbReference>
<evidence type="ECO:0000256" key="4">
    <source>
        <dbReference type="ARBA" id="ARBA00023012"/>
    </source>
</evidence>
<comment type="caution">
    <text evidence="12">The sequence shown here is derived from an EMBL/GenBank/DDBJ whole genome shotgun (WGS) entry which is preliminary data.</text>
</comment>
<dbReference type="PANTHER" id="PTHR45526">
    <property type="entry name" value="TRANSCRIPTIONAL REGULATORY PROTEIN DPIA"/>
    <property type="match status" value="1"/>
</dbReference>
<dbReference type="PIRSF" id="PIRSF006171">
    <property type="entry name" value="RR_citrat_malat"/>
    <property type="match status" value="1"/>
</dbReference>
<keyword evidence="6 9" id="KW-0238">DNA-binding</keyword>
<keyword evidence="5 9" id="KW-0805">Transcription regulation</keyword>
<accession>A0ABP6W0L5</accession>
<dbReference type="Pfam" id="PF09339">
    <property type="entry name" value="HTH_IclR"/>
    <property type="match status" value="1"/>
</dbReference>
<keyword evidence="3 10" id="KW-0597">Phosphoprotein</keyword>
<dbReference type="PANTHER" id="PTHR45526:SF1">
    <property type="entry name" value="TRANSCRIPTIONAL REGULATORY PROTEIN DCUR-RELATED"/>
    <property type="match status" value="1"/>
</dbReference>
<dbReference type="PROSITE" id="PS50110">
    <property type="entry name" value="RESPONSE_REGULATORY"/>
    <property type="match status" value="1"/>
</dbReference>
<evidence type="ECO:0000256" key="2">
    <source>
        <dbReference type="ARBA" id="ARBA00022490"/>
    </source>
</evidence>
<dbReference type="Proteomes" id="UP001500301">
    <property type="component" value="Unassembled WGS sequence"/>
</dbReference>
<keyword evidence="2 9" id="KW-0963">Cytoplasm</keyword>
<keyword evidence="13" id="KW-1185">Reference proteome</keyword>
<evidence type="ECO:0000256" key="6">
    <source>
        <dbReference type="ARBA" id="ARBA00023125"/>
    </source>
</evidence>